<evidence type="ECO:0000313" key="18">
    <source>
        <dbReference type="EMBL" id="VDK31933.1"/>
    </source>
</evidence>
<dbReference type="GO" id="GO:0016435">
    <property type="term" value="F:rRNA (guanine) methyltransferase activity"/>
    <property type="evidence" value="ECO:0007669"/>
    <property type="project" value="InterPro"/>
</dbReference>
<keyword evidence="8" id="KW-0539">Nucleus</keyword>
<keyword evidence="19" id="KW-1185">Reference proteome</keyword>
<evidence type="ECO:0000256" key="10">
    <source>
        <dbReference type="ARBA" id="ARBA00059355"/>
    </source>
</evidence>
<keyword evidence="5" id="KW-0489">Methyltransferase</keyword>
<evidence type="ECO:0000259" key="16">
    <source>
        <dbReference type="Pfam" id="PF08241"/>
    </source>
</evidence>
<dbReference type="GO" id="GO:0005737">
    <property type="term" value="C:cytoplasm"/>
    <property type="evidence" value="ECO:0007669"/>
    <property type="project" value="UniProtKB-SubCell"/>
</dbReference>
<keyword evidence="6" id="KW-0808">Transferase</keyword>
<evidence type="ECO:0000313" key="19">
    <source>
        <dbReference type="Proteomes" id="UP000282613"/>
    </source>
</evidence>
<dbReference type="SUPFAM" id="SSF53335">
    <property type="entry name" value="S-adenosyl-L-methionine-dependent methyltransferases"/>
    <property type="match status" value="1"/>
</dbReference>
<evidence type="ECO:0000256" key="6">
    <source>
        <dbReference type="ARBA" id="ARBA00022679"/>
    </source>
</evidence>
<dbReference type="OrthoDB" id="2877at2759"/>
<evidence type="ECO:0000256" key="15">
    <source>
        <dbReference type="SAM" id="MobiDB-lite"/>
    </source>
</evidence>
<evidence type="ECO:0000256" key="7">
    <source>
        <dbReference type="ARBA" id="ARBA00022691"/>
    </source>
</evidence>
<feature type="region of interest" description="Disordered" evidence="15">
    <location>
        <begin position="267"/>
        <end position="286"/>
    </location>
</feature>
<dbReference type="InterPro" id="IPR029063">
    <property type="entry name" value="SAM-dependent_MTases_sf"/>
</dbReference>
<dbReference type="PANTHER" id="PTHR12734">
    <property type="entry name" value="METHYLTRANSFERASE-RELATED"/>
    <property type="match status" value="1"/>
</dbReference>
<comment type="catalytic activity">
    <reaction evidence="9">
        <text>a guanosine in 18S rRNA + S-adenosyl-L-methionine = an N(7)-methylguanosine in 18S rRNA + S-adenosyl-L-homocysteine</text>
        <dbReference type="Rhea" id="RHEA:54584"/>
        <dbReference type="Rhea" id="RHEA-COMP:13937"/>
        <dbReference type="Rhea" id="RHEA-COMP:13938"/>
        <dbReference type="ChEBI" id="CHEBI:57856"/>
        <dbReference type="ChEBI" id="CHEBI:59789"/>
        <dbReference type="ChEBI" id="CHEBI:74269"/>
        <dbReference type="ChEBI" id="CHEBI:74480"/>
    </reaction>
</comment>
<evidence type="ECO:0000313" key="20">
    <source>
        <dbReference type="WBParaSite" id="TASK_0000351401-mRNA-1"/>
    </source>
</evidence>
<comment type="function">
    <text evidence="10">S-adenosyl-L-methionine-dependent methyltransferase that specifically methylates the N(7) position of a guanine in 18S rRNA. Requires the methyltransferase adapter protein TRM112 for full rRNA methyltransferase activity. Involved in the pre-rRNA processing steps leading to small-subunit rRNA production independently of its RNA-modifying catalytic activity. Important for biogenesis end export of the 40S ribosomal subunit independent on its methyltransferase activity. Locus-specific steroid receptor coactivator. Potentiates transactivation by glucocorticoid (NR3C1), mineralocorticoid (NR3C2), androgen (AR) and progesterone (PGR) receptors. Required for the maintenance of open chromatin at the TSC22D3/GILZ locus to facilitate NR3C1 loading on the response elements. Required for maintenance of dimethylation on histone H3 'Lys-79' (H3K79me2), although direct histone methyltransferase activity is not observed in vitro.</text>
</comment>
<evidence type="ECO:0000256" key="2">
    <source>
        <dbReference type="ARBA" id="ARBA00004496"/>
    </source>
</evidence>
<dbReference type="Gene3D" id="3.40.50.150">
    <property type="entry name" value="Vaccinia Virus protein VP39"/>
    <property type="match status" value="1"/>
</dbReference>
<protein>
    <recommendedName>
        <fullName evidence="12">18S rRNA (guanine-N(7))-methyltransferase</fullName>
    </recommendedName>
    <alternativeName>
        <fullName evidence="14">Bud site selection protein 23 homolog</fullName>
    </alternativeName>
    <alternativeName>
        <fullName evidence="13">rRNA methyltransferase and ribosome maturation factor</fullName>
    </alternativeName>
</protein>
<evidence type="ECO:0000259" key="17">
    <source>
        <dbReference type="Pfam" id="PF12589"/>
    </source>
</evidence>
<keyword evidence="4" id="KW-0963">Cytoplasm</keyword>
<evidence type="ECO:0000256" key="9">
    <source>
        <dbReference type="ARBA" id="ARBA00050374"/>
    </source>
</evidence>
<feature type="domain" description="18S rRNA (guanine(1575)-N(7))-methyltransferase Bud23 C-terminal" evidence="17">
    <location>
        <begin position="206"/>
        <end position="283"/>
    </location>
</feature>
<gene>
    <name evidence="18" type="ORF">TASK_LOCUS3515</name>
</gene>
<evidence type="ECO:0000256" key="8">
    <source>
        <dbReference type="ARBA" id="ARBA00023242"/>
    </source>
</evidence>
<dbReference type="GO" id="GO:0070476">
    <property type="term" value="P:rRNA (guanine-N7)-methylation"/>
    <property type="evidence" value="ECO:0007669"/>
    <property type="project" value="InterPro"/>
</dbReference>
<evidence type="ECO:0000256" key="1">
    <source>
        <dbReference type="ARBA" id="ARBA00004123"/>
    </source>
</evidence>
<dbReference type="InterPro" id="IPR013216">
    <property type="entry name" value="Methyltransf_11"/>
</dbReference>
<keyword evidence="7" id="KW-0949">S-adenosyl-L-methionine</keyword>
<dbReference type="EMBL" id="UYRS01018302">
    <property type="protein sequence ID" value="VDK31933.1"/>
    <property type="molecule type" value="Genomic_DNA"/>
</dbReference>
<evidence type="ECO:0000256" key="11">
    <source>
        <dbReference type="ARBA" id="ARBA00064164"/>
    </source>
</evidence>
<evidence type="ECO:0000256" key="14">
    <source>
        <dbReference type="ARBA" id="ARBA00081208"/>
    </source>
</evidence>
<accession>A0A0R3W1B6</accession>
<evidence type="ECO:0000256" key="5">
    <source>
        <dbReference type="ARBA" id="ARBA00022603"/>
    </source>
</evidence>
<dbReference type="STRING" id="60517.A0A0R3W1B6"/>
<dbReference type="InterPro" id="IPR022238">
    <property type="entry name" value="Bud23_C"/>
</dbReference>
<dbReference type="GO" id="GO:0005730">
    <property type="term" value="C:nucleolus"/>
    <property type="evidence" value="ECO:0007669"/>
    <property type="project" value="TreeGrafter"/>
</dbReference>
<comment type="similarity">
    <text evidence="3">Belongs to the class I-like SAM-binding methyltransferase superfamily. BUD23/WBSCR22 family.</text>
</comment>
<dbReference type="Pfam" id="PF12589">
    <property type="entry name" value="WBS_methylT"/>
    <property type="match status" value="1"/>
</dbReference>
<reference evidence="18 19" key="2">
    <citation type="submission" date="2018-11" db="EMBL/GenBank/DDBJ databases">
        <authorList>
            <consortium name="Pathogen Informatics"/>
        </authorList>
    </citation>
    <scope>NUCLEOTIDE SEQUENCE [LARGE SCALE GENOMIC DNA]</scope>
</reference>
<sequence>MSHGKRPEHTAPPEIYYDEKEAEKYTSNSHMIEIQTKLSERALELLALPEDQPSFLLDIGCGSGLSGEVLTENGHSWVGIDISQAMLKVAQERESEGDLLLGDIGELLPFRSGSFDGAISISAVQWLFNSDRSDQNPIRRIRNFFSSLYACLSRGGRAVLQCYPESSLQLDLLQTEAIRAGFTGGIVVDFPNSTRAKKYFMVLDVGVVRTVPKAKINENDANTVPIMPTVEQRRRAHAELRDARLHGRCPKKSAAWIRQKKELARRRMKDVAHDSKYTGRKRRPRF</sequence>
<dbReference type="Pfam" id="PF08241">
    <property type="entry name" value="Methyltransf_11"/>
    <property type="match status" value="1"/>
</dbReference>
<organism evidence="20">
    <name type="scientific">Taenia asiatica</name>
    <name type="common">Asian tapeworm</name>
    <dbReference type="NCBI Taxonomy" id="60517"/>
    <lineage>
        <taxon>Eukaryota</taxon>
        <taxon>Metazoa</taxon>
        <taxon>Spiralia</taxon>
        <taxon>Lophotrochozoa</taxon>
        <taxon>Platyhelminthes</taxon>
        <taxon>Cestoda</taxon>
        <taxon>Eucestoda</taxon>
        <taxon>Cyclophyllidea</taxon>
        <taxon>Taeniidae</taxon>
        <taxon>Taenia</taxon>
    </lineage>
</organism>
<comment type="subcellular location">
    <subcellularLocation>
        <location evidence="2">Cytoplasm</location>
    </subcellularLocation>
    <subcellularLocation>
        <location evidence="1">Nucleus</location>
    </subcellularLocation>
</comment>
<dbReference type="InterPro" id="IPR039769">
    <property type="entry name" value="Bud23-like"/>
</dbReference>
<dbReference type="WBParaSite" id="TASK_0000351401-mRNA-1">
    <property type="protein sequence ID" value="TASK_0000351401-mRNA-1"/>
    <property type="gene ID" value="TASK_0000351401"/>
</dbReference>
<evidence type="ECO:0000256" key="3">
    <source>
        <dbReference type="ARBA" id="ARBA00005547"/>
    </source>
</evidence>
<dbReference type="CDD" id="cd02440">
    <property type="entry name" value="AdoMet_MTases"/>
    <property type="match status" value="1"/>
</dbReference>
<name>A0A0R3W1B6_TAEAS</name>
<dbReference type="PANTHER" id="PTHR12734:SF0">
    <property type="entry name" value="18S RRNA (GUANINE-N(7))-METHYLTRANSFERASE-RELATED"/>
    <property type="match status" value="1"/>
</dbReference>
<proteinExistence type="inferred from homology"/>
<reference evidence="20" key="1">
    <citation type="submission" date="2017-02" db="UniProtKB">
        <authorList>
            <consortium name="WormBaseParasite"/>
        </authorList>
    </citation>
    <scope>IDENTIFICATION</scope>
</reference>
<feature type="domain" description="Methyltransferase type 11" evidence="16">
    <location>
        <begin position="57"/>
        <end position="159"/>
    </location>
</feature>
<dbReference type="AlphaFoldDB" id="A0A0R3W1B6"/>
<dbReference type="Proteomes" id="UP000282613">
    <property type="component" value="Unassembled WGS sequence"/>
</dbReference>
<evidence type="ECO:0000256" key="13">
    <source>
        <dbReference type="ARBA" id="ARBA00075516"/>
    </source>
</evidence>
<evidence type="ECO:0000256" key="12">
    <source>
        <dbReference type="ARBA" id="ARBA00074415"/>
    </source>
</evidence>
<comment type="subunit">
    <text evidence="11">Heterodimer with TRMT112; this heterodimerization is necessary for the metabolic stability and activity of the catalytic subunit BUD23. Interacts with GRIP1.</text>
</comment>
<evidence type="ECO:0000256" key="4">
    <source>
        <dbReference type="ARBA" id="ARBA00022490"/>
    </source>
</evidence>
<dbReference type="FunFam" id="3.40.50.150:FF:000017">
    <property type="entry name" value="probable 18S rRNA (Guanine-N(7))-methyltransferase"/>
    <property type="match status" value="1"/>
</dbReference>